<reference evidence="1 2" key="1">
    <citation type="submission" date="2018-02" db="EMBL/GenBank/DDBJ databases">
        <title>Draft Genome of Achromobacter spanius stain 6.</title>
        <authorList>
            <person name="Gunasekera T.S."/>
            <person name="Radwan O."/>
            <person name="Ruiz O.N."/>
        </authorList>
    </citation>
    <scope>NUCLEOTIDE SEQUENCE [LARGE SCALE GENOMIC DNA]</scope>
    <source>
        <strain evidence="1 2">6</strain>
    </source>
</reference>
<dbReference type="EMBL" id="PREU01000002">
    <property type="protein sequence ID" value="PPA77506.1"/>
    <property type="molecule type" value="Genomic_DNA"/>
</dbReference>
<accession>A0A2S5GX06</accession>
<dbReference type="Proteomes" id="UP000239990">
    <property type="component" value="Unassembled WGS sequence"/>
</dbReference>
<name>A0A2S5GX06_9BURK</name>
<sequence length="61" mass="6599">MNSCDDKDLRGAQARAKGIGATGQNLPSVLPDNLTGYANPKDIRFTQDSVSNTFKDDQTLQ</sequence>
<organism evidence="1 2">
    <name type="scientific">Achromobacter spanius</name>
    <dbReference type="NCBI Taxonomy" id="217203"/>
    <lineage>
        <taxon>Bacteria</taxon>
        <taxon>Pseudomonadati</taxon>
        <taxon>Pseudomonadota</taxon>
        <taxon>Betaproteobacteria</taxon>
        <taxon>Burkholderiales</taxon>
        <taxon>Alcaligenaceae</taxon>
        <taxon>Achromobacter</taxon>
    </lineage>
</organism>
<gene>
    <name evidence="1" type="ORF">C4E15_05655</name>
</gene>
<evidence type="ECO:0000313" key="2">
    <source>
        <dbReference type="Proteomes" id="UP000239990"/>
    </source>
</evidence>
<comment type="caution">
    <text evidence="1">The sequence shown here is derived from an EMBL/GenBank/DDBJ whole genome shotgun (WGS) entry which is preliminary data.</text>
</comment>
<dbReference type="AlphaFoldDB" id="A0A2S5GX06"/>
<protein>
    <submittedName>
        <fullName evidence="1">Uncharacterized protein</fullName>
    </submittedName>
</protein>
<proteinExistence type="predicted"/>
<evidence type="ECO:0000313" key="1">
    <source>
        <dbReference type="EMBL" id="PPA77506.1"/>
    </source>
</evidence>